<evidence type="ECO:0008006" key="4">
    <source>
        <dbReference type="Google" id="ProtNLM"/>
    </source>
</evidence>
<feature type="transmembrane region" description="Helical" evidence="1">
    <location>
        <begin position="208"/>
        <end position="227"/>
    </location>
</feature>
<keyword evidence="1" id="KW-0812">Transmembrane</keyword>
<organism evidence="2 3">
    <name type="scientific">Pseudonocardia humida</name>
    <dbReference type="NCBI Taxonomy" id="2800819"/>
    <lineage>
        <taxon>Bacteria</taxon>
        <taxon>Bacillati</taxon>
        <taxon>Actinomycetota</taxon>
        <taxon>Actinomycetes</taxon>
        <taxon>Pseudonocardiales</taxon>
        <taxon>Pseudonocardiaceae</taxon>
        <taxon>Pseudonocardia</taxon>
    </lineage>
</organism>
<sequence>MNQVPAVIRVLFVNARITLGMPLGILFLVWFFNWALFATLADAVPPAGRTTGGLMAIYFVFGSGYLQTMTQAFPFALGMGVTRRAFYTAVALLVAVESAGFGVLLGLLNLLERATGGWGLRLRFFAIDFVLAGDPLRQWLVYAVPFVAVAFLGVFVGVVFKRWGSTGLWTVGTTTGVLLGGLAVLATWGQWWPAVGDWFAAQSVPALLAGYPLVLALLLGAGGWLAIRRATP</sequence>
<dbReference type="Proteomes" id="UP001165283">
    <property type="component" value="Unassembled WGS sequence"/>
</dbReference>
<keyword evidence="1" id="KW-1133">Transmembrane helix</keyword>
<name>A0ABT1A822_9PSEU</name>
<protein>
    <recommendedName>
        <fullName evidence="4">ABC transporter permease</fullName>
    </recommendedName>
</protein>
<dbReference type="EMBL" id="JAGSOV010000062">
    <property type="protein sequence ID" value="MCO1659153.1"/>
    <property type="molecule type" value="Genomic_DNA"/>
</dbReference>
<evidence type="ECO:0000256" key="1">
    <source>
        <dbReference type="SAM" id="Phobius"/>
    </source>
</evidence>
<feature type="transmembrane region" description="Helical" evidence="1">
    <location>
        <begin position="167"/>
        <end position="188"/>
    </location>
</feature>
<feature type="transmembrane region" description="Helical" evidence="1">
    <location>
        <begin position="139"/>
        <end position="160"/>
    </location>
</feature>
<proteinExistence type="predicted"/>
<evidence type="ECO:0000313" key="3">
    <source>
        <dbReference type="Proteomes" id="UP001165283"/>
    </source>
</evidence>
<feature type="transmembrane region" description="Helical" evidence="1">
    <location>
        <begin position="89"/>
        <end position="111"/>
    </location>
</feature>
<evidence type="ECO:0000313" key="2">
    <source>
        <dbReference type="EMBL" id="MCO1659153.1"/>
    </source>
</evidence>
<feature type="transmembrane region" description="Helical" evidence="1">
    <location>
        <begin position="12"/>
        <end position="36"/>
    </location>
</feature>
<comment type="caution">
    <text evidence="2">The sequence shown here is derived from an EMBL/GenBank/DDBJ whole genome shotgun (WGS) entry which is preliminary data.</text>
</comment>
<keyword evidence="1" id="KW-0472">Membrane</keyword>
<feature type="transmembrane region" description="Helical" evidence="1">
    <location>
        <begin position="56"/>
        <end position="77"/>
    </location>
</feature>
<gene>
    <name evidence="2" type="ORF">KDL28_29190</name>
</gene>
<keyword evidence="3" id="KW-1185">Reference proteome</keyword>
<reference evidence="2" key="1">
    <citation type="submission" date="2021-04" db="EMBL/GenBank/DDBJ databases">
        <title>Pseudonocardia sp. nov., isolated from sandy soil of mangrove forest.</title>
        <authorList>
            <person name="Zan Z."/>
            <person name="Huang R."/>
            <person name="Liu W."/>
        </authorList>
    </citation>
    <scope>NUCLEOTIDE SEQUENCE</scope>
    <source>
        <strain evidence="2">S2-4</strain>
    </source>
</reference>
<accession>A0ABT1A822</accession>